<feature type="domain" description="HTH arsR-type" evidence="5">
    <location>
        <begin position="31"/>
        <end position="125"/>
    </location>
</feature>
<comment type="caution">
    <text evidence="6">The sequence shown here is derived from an EMBL/GenBank/DDBJ whole genome shotgun (WGS) entry which is preliminary data.</text>
</comment>
<dbReference type="PROSITE" id="PS50987">
    <property type="entry name" value="HTH_ARSR_2"/>
    <property type="match status" value="1"/>
</dbReference>
<dbReference type="AlphaFoldDB" id="A0A372ZQW7"/>
<dbReference type="PANTHER" id="PTHR43132:SF2">
    <property type="entry name" value="ARSENICAL RESISTANCE OPERON REPRESSOR ARSR-RELATED"/>
    <property type="match status" value="1"/>
</dbReference>
<dbReference type="SMART" id="SM00418">
    <property type="entry name" value="HTH_ARSR"/>
    <property type="match status" value="1"/>
</dbReference>
<dbReference type="RefSeq" id="WP_117486883.1">
    <property type="nucleotide sequence ID" value="NZ_QVIG01000001.1"/>
</dbReference>
<dbReference type="InterPro" id="IPR036390">
    <property type="entry name" value="WH_DNA-bd_sf"/>
</dbReference>
<gene>
    <name evidence="6" type="ORF">DR950_10970</name>
</gene>
<name>A0A372ZQW7_9ACTN</name>
<dbReference type="Proteomes" id="UP000263377">
    <property type="component" value="Unassembled WGS sequence"/>
</dbReference>
<dbReference type="InterPro" id="IPR011991">
    <property type="entry name" value="ArsR-like_HTH"/>
</dbReference>
<dbReference type="GO" id="GO:0003700">
    <property type="term" value="F:DNA-binding transcription factor activity"/>
    <property type="evidence" value="ECO:0007669"/>
    <property type="project" value="InterPro"/>
</dbReference>
<feature type="region of interest" description="Disordered" evidence="4">
    <location>
        <begin position="1"/>
        <end position="33"/>
    </location>
</feature>
<keyword evidence="2" id="KW-0238">DNA-binding</keyword>
<dbReference type="CDD" id="cd00090">
    <property type="entry name" value="HTH_ARSR"/>
    <property type="match status" value="1"/>
</dbReference>
<reference evidence="6 7" key="1">
    <citation type="submission" date="2018-08" db="EMBL/GenBank/DDBJ databases">
        <title>Diversity &amp; Physiological Properties of Lignin-Decomposing Actinobacteria from Soil.</title>
        <authorList>
            <person name="Roh S.G."/>
            <person name="Kim S.B."/>
        </authorList>
    </citation>
    <scope>NUCLEOTIDE SEQUENCE [LARGE SCALE GENOMIC DNA]</scope>
    <source>
        <strain evidence="6 7">MMS17-GH009</strain>
    </source>
</reference>
<sequence length="200" mass="21818">MDDQQREDRPQEHEPHDPQPEGHQPEDHQPEDHELTIESPQQYKALSHPLRQRLLLALGGHPATVGRLAALLDSRKGTVAHHLKVLQEAGVVRIVETRKVRGGSEHLYQRTTRRISVTERGAGRDAGPTTALLKAVAEECADAPQEPVLVLRHLRLTADQAARLGTTLQALVAEAAEAPPGEPVHGVLVALYEQAAGRDG</sequence>
<proteinExistence type="predicted"/>
<keyword evidence="3" id="KW-0804">Transcription</keyword>
<protein>
    <submittedName>
        <fullName evidence="6">ArsR family transcriptional regulator</fullName>
    </submittedName>
</protein>
<evidence type="ECO:0000313" key="6">
    <source>
        <dbReference type="EMBL" id="RGD58243.1"/>
    </source>
</evidence>
<dbReference type="PRINTS" id="PR00778">
    <property type="entry name" value="HTHARSR"/>
</dbReference>
<dbReference type="GO" id="GO:0003677">
    <property type="term" value="F:DNA binding"/>
    <property type="evidence" value="ECO:0007669"/>
    <property type="project" value="UniProtKB-KW"/>
</dbReference>
<evidence type="ECO:0000256" key="4">
    <source>
        <dbReference type="SAM" id="MobiDB-lite"/>
    </source>
</evidence>
<evidence type="ECO:0000256" key="3">
    <source>
        <dbReference type="ARBA" id="ARBA00023163"/>
    </source>
</evidence>
<accession>A0A372ZQW7</accession>
<evidence type="ECO:0000256" key="2">
    <source>
        <dbReference type="ARBA" id="ARBA00023125"/>
    </source>
</evidence>
<dbReference type="InterPro" id="IPR051011">
    <property type="entry name" value="Metal_resp_trans_reg"/>
</dbReference>
<organism evidence="6 7">
    <name type="scientific">Kitasatospora xanthocidica</name>
    <dbReference type="NCBI Taxonomy" id="83382"/>
    <lineage>
        <taxon>Bacteria</taxon>
        <taxon>Bacillati</taxon>
        <taxon>Actinomycetota</taxon>
        <taxon>Actinomycetes</taxon>
        <taxon>Kitasatosporales</taxon>
        <taxon>Streptomycetaceae</taxon>
        <taxon>Kitasatospora</taxon>
    </lineage>
</organism>
<keyword evidence="1" id="KW-0805">Transcription regulation</keyword>
<evidence type="ECO:0000259" key="5">
    <source>
        <dbReference type="PROSITE" id="PS50987"/>
    </source>
</evidence>
<keyword evidence="7" id="KW-1185">Reference proteome</keyword>
<dbReference type="Gene3D" id="1.10.10.10">
    <property type="entry name" value="Winged helix-like DNA-binding domain superfamily/Winged helix DNA-binding domain"/>
    <property type="match status" value="1"/>
</dbReference>
<dbReference type="EMBL" id="QVIG01000001">
    <property type="protein sequence ID" value="RGD58243.1"/>
    <property type="molecule type" value="Genomic_DNA"/>
</dbReference>
<dbReference type="Pfam" id="PF12840">
    <property type="entry name" value="HTH_20"/>
    <property type="match status" value="1"/>
</dbReference>
<dbReference type="PANTHER" id="PTHR43132">
    <property type="entry name" value="ARSENICAL RESISTANCE OPERON REPRESSOR ARSR-RELATED"/>
    <property type="match status" value="1"/>
</dbReference>
<evidence type="ECO:0000313" key="7">
    <source>
        <dbReference type="Proteomes" id="UP000263377"/>
    </source>
</evidence>
<dbReference type="InterPro" id="IPR036388">
    <property type="entry name" value="WH-like_DNA-bd_sf"/>
</dbReference>
<dbReference type="InterPro" id="IPR001845">
    <property type="entry name" value="HTH_ArsR_DNA-bd_dom"/>
</dbReference>
<evidence type="ECO:0000256" key="1">
    <source>
        <dbReference type="ARBA" id="ARBA00023015"/>
    </source>
</evidence>
<dbReference type="SUPFAM" id="SSF46785">
    <property type="entry name" value="Winged helix' DNA-binding domain"/>
    <property type="match status" value="1"/>
</dbReference>